<accession>A0ABV8C5G9</accession>
<dbReference type="SUPFAM" id="SSF52091">
    <property type="entry name" value="SpoIIaa-like"/>
    <property type="match status" value="1"/>
</dbReference>
<evidence type="ECO:0000313" key="2">
    <source>
        <dbReference type="EMBL" id="MFC3897059.1"/>
    </source>
</evidence>
<reference evidence="3" key="1">
    <citation type="journal article" date="2019" name="Int. J. Syst. Evol. Microbiol.">
        <title>The Global Catalogue of Microorganisms (GCM) 10K type strain sequencing project: providing services to taxonomists for standard genome sequencing and annotation.</title>
        <authorList>
            <consortium name="The Broad Institute Genomics Platform"/>
            <consortium name="The Broad Institute Genome Sequencing Center for Infectious Disease"/>
            <person name="Wu L."/>
            <person name="Ma J."/>
        </authorList>
    </citation>
    <scope>NUCLEOTIDE SEQUENCE [LARGE SCALE GENOMIC DNA]</scope>
    <source>
        <strain evidence="3">CGMCC 4.7405</strain>
    </source>
</reference>
<evidence type="ECO:0000259" key="1">
    <source>
        <dbReference type="PROSITE" id="PS50801"/>
    </source>
</evidence>
<proteinExistence type="predicted"/>
<dbReference type="Proteomes" id="UP001595690">
    <property type="component" value="Unassembled WGS sequence"/>
</dbReference>
<dbReference type="RefSeq" id="WP_382378545.1">
    <property type="nucleotide sequence ID" value="NZ_JBHRZI010000032.1"/>
</dbReference>
<dbReference type="Gene3D" id="3.30.750.24">
    <property type="entry name" value="STAS domain"/>
    <property type="match status" value="1"/>
</dbReference>
<comment type="caution">
    <text evidence="2">The sequence shown here is derived from an EMBL/GenBank/DDBJ whole genome shotgun (WGS) entry which is preliminary data.</text>
</comment>
<dbReference type="InterPro" id="IPR036513">
    <property type="entry name" value="STAS_dom_sf"/>
</dbReference>
<dbReference type="Pfam" id="PF01740">
    <property type="entry name" value="STAS"/>
    <property type="match status" value="1"/>
</dbReference>
<dbReference type="InterPro" id="IPR002645">
    <property type="entry name" value="STAS_dom"/>
</dbReference>
<gene>
    <name evidence="2" type="ORF">ACFOWZ_36750</name>
</gene>
<name>A0ABV8C5G9_9PSEU</name>
<keyword evidence="3" id="KW-1185">Reference proteome</keyword>
<dbReference type="CDD" id="cd07043">
    <property type="entry name" value="STAS_anti-anti-sigma_factors"/>
    <property type="match status" value="1"/>
</dbReference>
<dbReference type="PANTHER" id="PTHR33495:SF2">
    <property type="entry name" value="ANTI-SIGMA FACTOR ANTAGONIST TM_1081-RELATED"/>
    <property type="match status" value="1"/>
</dbReference>
<dbReference type="PANTHER" id="PTHR33495">
    <property type="entry name" value="ANTI-SIGMA FACTOR ANTAGONIST TM_1081-RELATED-RELATED"/>
    <property type="match status" value="1"/>
</dbReference>
<dbReference type="EMBL" id="JBHRZI010000032">
    <property type="protein sequence ID" value="MFC3897059.1"/>
    <property type="molecule type" value="Genomic_DNA"/>
</dbReference>
<sequence>MNVTVSDRRLLVPLDGEIDLLTAPVLGAGLQRSLEQSPRQLAVDMSRVSLLSAAGITMLLEAKTAADRLGVALILVDCPRHVRRTLRMTDLHEFFELDPVVQPSEEPVGCQNSAHMR</sequence>
<dbReference type="PROSITE" id="PS50801">
    <property type="entry name" value="STAS"/>
    <property type="match status" value="1"/>
</dbReference>
<organism evidence="2 3">
    <name type="scientific">Lentzea rhizosphaerae</name>
    <dbReference type="NCBI Taxonomy" id="2041025"/>
    <lineage>
        <taxon>Bacteria</taxon>
        <taxon>Bacillati</taxon>
        <taxon>Actinomycetota</taxon>
        <taxon>Actinomycetes</taxon>
        <taxon>Pseudonocardiales</taxon>
        <taxon>Pseudonocardiaceae</taxon>
        <taxon>Lentzea</taxon>
    </lineage>
</organism>
<protein>
    <submittedName>
        <fullName evidence="2">STAS domain-containing protein</fullName>
    </submittedName>
</protein>
<feature type="domain" description="STAS" evidence="1">
    <location>
        <begin position="1"/>
        <end position="111"/>
    </location>
</feature>
<evidence type="ECO:0000313" key="3">
    <source>
        <dbReference type="Proteomes" id="UP001595690"/>
    </source>
</evidence>